<dbReference type="PROSITE" id="PS00109">
    <property type="entry name" value="PROTEIN_KINASE_TYR"/>
    <property type="match status" value="1"/>
</dbReference>
<dbReference type="SUPFAM" id="SSF56112">
    <property type="entry name" value="Protein kinase-like (PK-like)"/>
    <property type="match status" value="2"/>
</dbReference>
<keyword evidence="4" id="KW-1185">Reference proteome</keyword>
<dbReference type="InterPro" id="IPR008266">
    <property type="entry name" value="Tyr_kinase_AS"/>
</dbReference>
<name>A0A562NWW9_9HYPH</name>
<dbReference type="Pfam" id="PF08378">
    <property type="entry name" value="NERD"/>
    <property type="match status" value="1"/>
</dbReference>
<evidence type="ECO:0000313" key="4">
    <source>
        <dbReference type="Proteomes" id="UP000317122"/>
    </source>
</evidence>
<sequence>MKIKAFTVDGPLPTEIPALQEIERALPADWLGFANVTIRHPTKARYEREVDLIIVTHDRIILVDLKHWAGKLELVDGFWHQNGERREKSPVVKMRDNVFLLLNVFEAESFRLGKPRVEGLVVLTHPNCDASQLGNDRQAVMRLGDFLRVHEPKRYRATFGSWSNHESNPLNAGQNKGTVTKFFSPGRIFEPRKTRFTSYEAVGKPEFTSTLYAEYLARDIEEHNATALLRIWDFEQDDELRHGPERRELVERERAVLMRLADLDPDLAAVTLRSRARDTEVGTRYWELFDRDRHLQRLSRFLNDKGQDLDLSDGIDLVKMLSGYVAGLHRAEIAHRDLGGHSIWIDPGRLRVVLSSFGAARFPDRRSAGQLRAKLSGAALKLPEDIGVVDAGSAYCHDVFLLGAAAWSILSGAQLPENDGIPDWSSVSPEDRACIPEGLAEWVGRCLEWDPAARFADGMEAHDGLLSALAGSGASQTEVMDLRAYEADIDPTLDFPVIRMIDRARARIYITDHEGETLLVKNWPERLLGDRSKNAARLLEFFGRAARLRSAASGRLPRVRVACLCHDGLFVLQDYLEGKPLDQADVTGWSPGTLRSFLLGLIQLIEEVHDLRLPHGDLSPKNILVAETDEGLEARVIDFLDYSTEAAGERITLAYAPPTNNADPYIRDRFAVGVIAAELAGRISGLPTELLAAVSKALDDCRAQDIPWASLRPVANALSREDAISANQIKITFGLPRCGAPGPMLADDGCFHVVLDEQKEEISVVGFDCQLILGLDKATRTVKSARQVEAKSQTLAWAASRKAFSFQGSIEAYEARMVSVDEGLDLLLARVAETGWLSDSVETSEVPLEPAVPIAPPSKALAAPAKPLPFPTVLFWQEQIKVEESLRPALTLIDDVYADSLHDVLIVPHDSDASLDGIEDGDMLFYNESRVGVVVTEHTSPGSLAFRPRGSKRPLKLGDTLILQGSQNAESLRRRAQAVNRILRGETPIRNLVTYFDPSSKAQPEKMAPSAGETDLEQYGLNPDQVAAFNRLWTTGPVGLLQGPPGTGKTKFIGAFVHYALTKGGCRNVLLVSQSHEGVNTAAERIQALMREEGHDLDLLRVSNDPDKISDPLRRSHVNAIQDLYLARFDAEAKERLSMVGRRLGLPRAFAADFFEIQEGPIEVARQIARLRNLKVAPNDEAALEQRIGSLEDALNAQLRRFGLEAVDASATSEEIGSLAENLLLETHNVRDLEAVRRLRAVHVTARQWTNTLRTRSRTLEEFFAGSRRLVCGTCVGIGNPKLRLTEKTYDLVVIDESARATSSELAVAMQSANRILLVGDHKQLPPTLEKDVVRHLALATGILDEADIMRSDFERAFGSAYGMHVSATLKRQYRMAPAIGKLVSKVFYPEMGLTTERGEPEAHYDQLPSPFDHQFTWIDTGAPSGPGEVKRGTSYHNPAEAQAIVGLLETLCGCRDFLEQAISRLKDGEPLVGVISMYAPQRDLIQDMLATSTIPHELRALIKVDTVDSYQGKENRIVIVSLVRSNERGQIGFLNTENRINVAVSRAMDRLILVGATAMFRKSSSKLSDVLAHIESEGRVMSSQAAKLEAA</sequence>
<dbReference type="InterPro" id="IPR045055">
    <property type="entry name" value="DNA2/NAM7-like"/>
</dbReference>
<dbReference type="InterPro" id="IPR011009">
    <property type="entry name" value="Kinase-like_dom_sf"/>
</dbReference>
<dbReference type="Proteomes" id="UP000317122">
    <property type="component" value="Unassembled WGS sequence"/>
</dbReference>
<dbReference type="GO" id="GO:0004672">
    <property type="term" value="F:protein kinase activity"/>
    <property type="evidence" value="ECO:0007669"/>
    <property type="project" value="InterPro"/>
</dbReference>
<dbReference type="InterPro" id="IPR041679">
    <property type="entry name" value="DNA2/NAM7-like_C"/>
</dbReference>
<evidence type="ECO:0000259" key="2">
    <source>
        <dbReference type="PROSITE" id="PS50965"/>
    </source>
</evidence>
<dbReference type="EMBL" id="VLKT01000015">
    <property type="protein sequence ID" value="TWI36712.1"/>
    <property type="molecule type" value="Genomic_DNA"/>
</dbReference>
<dbReference type="InterPro" id="IPR041677">
    <property type="entry name" value="DNA2/NAM7_AAA_11"/>
</dbReference>
<dbReference type="PROSITE" id="PS50011">
    <property type="entry name" value="PROTEIN_KINASE_DOM"/>
    <property type="match status" value="1"/>
</dbReference>
<dbReference type="SUPFAM" id="SSF52540">
    <property type="entry name" value="P-loop containing nucleoside triphosphate hydrolases"/>
    <property type="match status" value="1"/>
</dbReference>
<dbReference type="PANTHER" id="PTHR10887">
    <property type="entry name" value="DNA2/NAM7 HELICASE FAMILY"/>
    <property type="match status" value="1"/>
</dbReference>
<evidence type="ECO:0000313" key="3">
    <source>
        <dbReference type="EMBL" id="TWI36712.1"/>
    </source>
</evidence>
<dbReference type="PROSITE" id="PS50965">
    <property type="entry name" value="NERD"/>
    <property type="match status" value="1"/>
</dbReference>
<dbReference type="InterPro" id="IPR011528">
    <property type="entry name" value="NERD"/>
</dbReference>
<dbReference type="InterPro" id="IPR047187">
    <property type="entry name" value="SF1_C_Upf1"/>
</dbReference>
<dbReference type="GO" id="GO:0005524">
    <property type="term" value="F:ATP binding"/>
    <property type="evidence" value="ECO:0007669"/>
    <property type="project" value="InterPro"/>
</dbReference>
<dbReference type="RefSeq" id="WP_145718186.1">
    <property type="nucleotide sequence ID" value="NZ_BSPF01000076.1"/>
</dbReference>
<dbReference type="Gene3D" id="3.40.50.300">
    <property type="entry name" value="P-loop containing nucleotide triphosphate hydrolases"/>
    <property type="match status" value="2"/>
</dbReference>
<dbReference type="OrthoDB" id="9757917at2"/>
<organism evidence="3 4">
    <name type="scientific">Mesorhizobium tianshanense</name>
    <dbReference type="NCBI Taxonomy" id="39844"/>
    <lineage>
        <taxon>Bacteria</taxon>
        <taxon>Pseudomonadati</taxon>
        <taxon>Pseudomonadota</taxon>
        <taxon>Alphaproteobacteria</taxon>
        <taxon>Hyphomicrobiales</taxon>
        <taxon>Phyllobacteriaceae</taxon>
        <taxon>Mesorhizobium</taxon>
    </lineage>
</organism>
<dbReference type="Pfam" id="PF13087">
    <property type="entry name" value="AAA_12"/>
    <property type="match status" value="1"/>
</dbReference>
<dbReference type="InterPro" id="IPR027417">
    <property type="entry name" value="P-loop_NTPase"/>
</dbReference>
<evidence type="ECO:0000259" key="1">
    <source>
        <dbReference type="PROSITE" id="PS50011"/>
    </source>
</evidence>
<dbReference type="GO" id="GO:0004386">
    <property type="term" value="F:helicase activity"/>
    <property type="evidence" value="ECO:0007669"/>
    <property type="project" value="InterPro"/>
</dbReference>
<dbReference type="CDD" id="cd18808">
    <property type="entry name" value="SF1_C_Upf1"/>
    <property type="match status" value="1"/>
</dbReference>
<feature type="domain" description="NERD" evidence="2">
    <location>
        <begin position="10"/>
        <end position="124"/>
    </location>
</feature>
<comment type="caution">
    <text evidence="3">The sequence shown here is derived from an EMBL/GenBank/DDBJ whole genome shotgun (WGS) entry which is preliminary data.</text>
</comment>
<dbReference type="Gene3D" id="1.10.510.10">
    <property type="entry name" value="Transferase(Phosphotransferase) domain 1"/>
    <property type="match status" value="2"/>
</dbReference>
<dbReference type="PANTHER" id="PTHR10887:SF495">
    <property type="entry name" value="HELICASE SENATAXIN ISOFORM X1-RELATED"/>
    <property type="match status" value="1"/>
</dbReference>
<protein>
    <submittedName>
        <fullName evidence="3">Nuclease-like protein</fullName>
    </submittedName>
</protein>
<gene>
    <name evidence="3" type="ORF">IQ26_02853</name>
</gene>
<proteinExistence type="predicted"/>
<accession>A0A562NWW9</accession>
<dbReference type="Pfam" id="PF13086">
    <property type="entry name" value="AAA_11"/>
    <property type="match status" value="1"/>
</dbReference>
<feature type="domain" description="Protein kinase" evidence="1">
    <location>
        <begin position="196"/>
        <end position="465"/>
    </location>
</feature>
<reference evidence="3 4" key="1">
    <citation type="journal article" date="2015" name="Stand. Genomic Sci.">
        <title>Genomic Encyclopedia of Bacterial and Archaeal Type Strains, Phase III: the genomes of soil and plant-associated and newly described type strains.</title>
        <authorList>
            <person name="Whitman W.B."/>
            <person name="Woyke T."/>
            <person name="Klenk H.P."/>
            <person name="Zhou Y."/>
            <person name="Lilburn T.G."/>
            <person name="Beck B.J."/>
            <person name="De Vos P."/>
            <person name="Vandamme P."/>
            <person name="Eisen J.A."/>
            <person name="Garrity G."/>
            <person name="Hugenholtz P."/>
            <person name="Kyrpides N.C."/>
        </authorList>
    </citation>
    <scope>NUCLEOTIDE SEQUENCE [LARGE SCALE GENOMIC DNA]</scope>
    <source>
        <strain evidence="3 4">CGMCC 1.2546</strain>
    </source>
</reference>
<dbReference type="InterPro" id="IPR000719">
    <property type="entry name" value="Prot_kinase_dom"/>
</dbReference>